<name>A0A4Y2KLZ3_ARAVE</name>
<keyword evidence="4" id="KW-1185">Reference proteome</keyword>
<dbReference type="EMBL" id="BGPR01004811">
    <property type="protein sequence ID" value="GBN03604.1"/>
    <property type="molecule type" value="Genomic_DNA"/>
</dbReference>
<feature type="compositionally biased region" description="Polar residues" evidence="1">
    <location>
        <begin position="118"/>
        <end position="140"/>
    </location>
</feature>
<keyword evidence="2" id="KW-0472">Membrane</keyword>
<protein>
    <recommendedName>
        <fullName evidence="5">C2H2-type domain-containing protein</fullName>
    </recommendedName>
</protein>
<evidence type="ECO:0000313" key="3">
    <source>
        <dbReference type="EMBL" id="GBN03604.1"/>
    </source>
</evidence>
<evidence type="ECO:0000256" key="1">
    <source>
        <dbReference type="SAM" id="MobiDB-lite"/>
    </source>
</evidence>
<sequence length="247" mass="27510">MIRSTTHVCLKSTSVLFLLLLLLIRSKLFFLLMSLLQISRYPIEDIPPDSSSSDAGSLLVSNVPPIVKCCMLKPSICNICTLPGSRREIRLQCTKCQHLAAPADILDIYMMQNHSPVFSSPTDSSQTLASLQSPLATESNAQERKRPEISLLSPSSSPIRNCPACSFVERKEGGLRAHIQKRHSCRNCDFIEIVSGDLESHLDVKHGIRRPKKITHSGLLLKAAVRNLSSVFFCWNELLSPFLQTVR</sequence>
<evidence type="ECO:0000256" key="2">
    <source>
        <dbReference type="SAM" id="Phobius"/>
    </source>
</evidence>
<comment type="caution">
    <text evidence="3">The sequence shown here is derived from an EMBL/GenBank/DDBJ whole genome shotgun (WGS) entry which is preliminary data.</text>
</comment>
<gene>
    <name evidence="3" type="ORF">AVEN_201863_1</name>
</gene>
<keyword evidence="2" id="KW-1133">Transmembrane helix</keyword>
<feature type="region of interest" description="Disordered" evidence="1">
    <location>
        <begin position="118"/>
        <end position="157"/>
    </location>
</feature>
<evidence type="ECO:0000313" key="4">
    <source>
        <dbReference type="Proteomes" id="UP000499080"/>
    </source>
</evidence>
<feature type="transmembrane region" description="Helical" evidence="2">
    <location>
        <begin position="15"/>
        <end position="36"/>
    </location>
</feature>
<dbReference type="Proteomes" id="UP000499080">
    <property type="component" value="Unassembled WGS sequence"/>
</dbReference>
<accession>A0A4Y2KLZ3</accession>
<evidence type="ECO:0008006" key="5">
    <source>
        <dbReference type="Google" id="ProtNLM"/>
    </source>
</evidence>
<keyword evidence="2" id="KW-0812">Transmembrane</keyword>
<proteinExistence type="predicted"/>
<organism evidence="3 4">
    <name type="scientific">Araneus ventricosus</name>
    <name type="common">Orbweaver spider</name>
    <name type="synonym">Epeira ventricosa</name>
    <dbReference type="NCBI Taxonomy" id="182803"/>
    <lineage>
        <taxon>Eukaryota</taxon>
        <taxon>Metazoa</taxon>
        <taxon>Ecdysozoa</taxon>
        <taxon>Arthropoda</taxon>
        <taxon>Chelicerata</taxon>
        <taxon>Arachnida</taxon>
        <taxon>Araneae</taxon>
        <taxon>Araneomorphae</taxon>
        <taxon>Entelegynae</taxon>
        <taxon>Araneoidea</taxon>
        <taxon>Araneidae</taxon>
        <taxon>Araneus</taxon>
    </lineage>
</organism>
<reference evidence="3 4" key="1">
    <citation type="journal article" date="2019" name="Sci. Rep.">
        <title>Orb-weaving spider Araneus ventricosus genome elucidates the spidroin gene catalogue.</title>
        <authorList>
            <person name="Kono N."/>
            <person name="Nakamura H."/>
            <person name="Ohtoshi R."/>
            <person name="Moran D.A.P."/>
            <person name="Shinohara A."/>
            <person name="Yoshida Y."/>
            <person name="Fujiwara M."/>
            <person name="Mori M."/>
            <person name="Tomita M."/>
            <person name="Arakawa K."/>
        </authorList>
    </citation>
    <scope>NUCLEOTIDE SEQUENCE [LARGE SCALE GENOMIC DNA]</scope>
</reference>
<dbReference type="AlphaFoldDB" id="A0A4Y2KLZ3"/>